<evidence type="ECO:0000313" key="2">
    <source>
        <dbReference type="Proteomes" id="UP000494216"/>
    </source>
</evidence>
<protein>
    <submittedName>
        <fullName evidence="1">Uncharacterized protein</fullName>
    </submittedName>
</protein>
<proteinExistence type="predicted"/>
<dbReference type="Proteomes" id="UP000494216">
    <property type="component" value="Unassembled WGS sequence"/>
</dbReference>
<dbReference type="AlphaFoldDB" id="A0A8S0XTK8"/>
<evidence type="ECO:0000313" key="1">
    <source>
        <dbReference type="EMBL" id="CAA9891706.1"/>
    </source>
</evidence>
<name>A0A8S0XTK8_9GAMM</name>
<sequence>MDPEQKKEREKNQKEFRAILEKYGLTQKQASELITAETGQSVGLRKVRTWLADPQIPSSRNCPAWALTALKRGTKQLKPVD</sequence>
<keyword evidence="2" id="KW-1185">Reference proteome</keyword>
<reference evidence="1 2" key="1">
    <citation type="submission" date="2020-02" db="EMBL/GenBank/DDBJ databases">
        <authorList>
            <person name="Hogendoorn C."/>
        </authorList>
    </citation>
    <scope>NUCLEOTIDE SEQUENCE [LARGE SCALE GENOMIC DNA]</scope>
    <source>
        <strain evidence="1">METHB21</strain>
    </source>
</reference>
<comment type="caution">
    <text evidence="1">The sequence shown here is derived from an EMBL/GenBank/DDBJ whole genome shotgun (WGS) entry which is preliminary data.</text>
</comment>
<dbReference type="RefSeq" id="WP_174626545.1">
    <property type="nucleotide sequence ID" value="NZ_CADCXN010000079.1"/>
</dbReference>
<gene>
    <name evidence="1" type="ORF">METHB2_490012</name>
</gene>
<dbReference type="EMBL" id="CADCXN010000079">
    <property type="protein sequence ID" value="CAA9891706.1"/>
    <property type="molecule type" value="Genomic_DNA"/>
</dbReference>
<accession>A0A8S0XTK8</accession>
<organism evidence="1 2">
    <name type="scientific">Candidatus Methylobacter favarea</name>
    <dbReference type="NCBI Taxonomy" id="2707345"/>
    <lineage>
        <taxon>Bacteria</taxon>
        <taxon>Pseudomonadati</taxon>
        <taxon>Pseudomonadota</taxon>
        <taxon>Gammaproteobacteria</taxon>
        <taxon>Methylococcales</taxon>
        <taxon>Methylococcaceae</taxon>
        <taxon>Methylobacter</taxon>
    </lineage>
</organism>